<evidence type="ECO:0000313" key="2">
    <source>
        <dbReference type="Proteomes" id="UP000798662"/>
    </source>
</evidence>
<keyword evidence="2" id="KW-1185">Reference proteome</keyword>
<evidence type="ECO:0000313" key="1">
    <source>
        <dbReference type="EMBL" id="KAK1869632.1"/>
    </source>
</evidence>
<protein>
    <submittedName>
        <fullName evidence="1">Uncharacterized protein</fullName>
    </submittedName>
</protein>
<dbReference type="Proteomes" id="UP000798662">
    <property type="component" value="Chromosome 3"/>
</dbReference>
<dbReference type="EMBL" id="CM020620">
    <property type="protein sequence ID" value="KAK1869632.1"/>
    <property type="molecule type" value="Genomic_DNA"/>
</dbReference>
<reference evidence="1" key="1">
    <citation type="submission" date="2019-11" db="EMBL/GenBank/DDBJ databases">
        <title>Nori genome reveals adaptations in red seaweeds to the harsh intertidal environment.</title>
        <authorList>
            <person name="Wang D."/>
            <person name="Mao Y."/>
        </authorList>
    </citation>
    <scope>NUCLEOTIDE SEQUENCE</scope>
    <source>
        <tissue evidence="1">Gametophyte</tissue>
    </source>
</reference>
<name>A0ACC3CHG9_PYRYE</name>
<accession>A0ACC3CHG9</accession>
<gene>
    <name evidence="1" type="ORF">I4F81_012103</name>
</gene>
<proteinExistence type="predicted"/>
<organism evidence="1 2">
    <name type="scientific">Pyropia yezoensis</name>
    <name type="common">Susabi-nori</name>
    <name type="synonym">Porphyra yezoensis</name>
    <dbReference type="NCBI Taxonomy" id="2788"/>
    <lineage>
        <taxon>Eukaryota</taxon>
        <taxon>Rhodophyta</taxon>
        <taxon>Bangiophyceae</taxon>
        <taxon>Bangiales</taxon>
        <taxon>Bangiaceae</taxon>
        <taxon>Pyropia</taxon>
    </lineage>
</organism>
<sequence>MAAAVLAAAAVVAAVAVAVAGAGWTGASADASMVSAAAPAAAADPATLAASLASGVPAVSSSEVSAEVGGLADAMGGLSVGSVAAAAAPTPPPPGPSGALGVAAISTAAVASAAATAGAATPAPALVEDPAGSEPELDAPVGRRPVSPRAPRRQFSRDAPAVETDEDDALTDDDEEPFDMGGGAAAAGDRRASVASAVSVGSDWGDIVDGVATEETSMASTTPRLSTVSLSDGMGGPASAAAAVEPAPPVRATPRQPPPPSRPRLVRVASDGPTGANFGDAIGAHSVRSGAAAPPTGGATPRMMPSASFTAGSSAHRSSPGAPSASAAGTDAMCTQCSGLERRIASLVDALKTAPAAAGDGDGDAAGGGGGAGTSSGALTKTGSGWGLRSMSSLVSKSSKTSGERARLRQEVDVLRATVSFLYQRLQDAEEEGGGAAGAATRLS</sequence>
<comment type="caution">
    <text evidence="1">The sequence shown here is derived from an EMBL/GenBank/DDBJ whole genome shotgun (WGS) entry which is preliminary data.</text>
</comment>